<keyword evidence="2" id="KW-1185">Reference proteome</keyword>
<dbReference type="RefSeq" id="XP_033579126.1">
    <property type="nucleotide sequence ID" value="XM_033713804.1"/>
</dbReference>
<reference evidence="3" key="2">
    <citation type="submission" date="2020-04" db="EMBL/GenBank/DDBJ databases">
        <authorList>
            <consortium name="NCBI Genome Project"/>
        </authorList>
    </citation>
    <scope>NUCLEOTIDE SEQUENCE</scope>
    <source>
        <strain evidence="3">CBS 304.34</strain>
    </source>
</reference>
<dbReference type="Proteomes" id="UP000504636">
    <property type="component" value="Unplaced"/>
</dbReference>
<dbReference type="OrthoDB" id="5135333at2759"/>
<accession>A0A6A6YTB3</accession>
<evidence type="ECO:0000313" key="2">
    <source>
        <dbReference type="Proteomes" id="UP000504636"/>
    </source>
</evidence>
<dbReference type="EMBL" id="MU003697">
    <property type="protein sequence ID" value="KAF2812162.1"/>
    <property type="molecule type" value="Genomic_DNA"/>
</dbReference>
<evidence type="ECO:0000313" key="1">
    <source>
        <dbReference type="EMBL" id="KAF2812162.1"/>
    </source>
</evidence>
<gene>
    <name evidence="1 3" type="ORF">BDZ99DRAFT_262577</name>
</gene>
<dbReference type="AlphaFoldDB" id="A0A6A6YTB3"/>
<sequence length="276" mass="31466">MCECVISQAEIKSLDEDFRICSEITSEANVPFLNYDTSKWHRKFDEEELEIEYENLDSKYSKYRYPRPLSLPSSPDLRISSRPTSTILNISAKVAKFWLTEEHSFMTDPLFGVKAACKKGVHELCYLAISDDQQRMAGTIIVSGALLPQLVNKKHRFLGLSRSTLYRIDDDPSWDPITHTFQHWDKQKPPLGVENGKENPRIYAQPGQSSFLADDDVESNNDFFDKRYFSDQVFWPAVNVLLLSEEKGGGVERLGVGKIHIDAFNPVAVQEQILLG</sequence>
<reference evidence="1 3" key="1">
    <citation type="journal article" date="2020" name="Stud. Mycol.">
        <title>101 Dothideomycetes genomes: a test case for predicting lifestyles and emergence of pathogens.</title>
        <authorList>
            <person name="Haridas S."/>
            <person name="Albert R."/>
            <person name="Binder M."/>
            <person name="Bloem J."/>
            <person name="Labutti K."/>
            <person name="Salamov A."/>
            <person name="Andreopoulos B."/>
            <person name="Baker S."/>
            <person name="Barry K."/>
            <person name="Bills G."/>
            <person name="Bluhm B."/>
            <person name="Cannon C."/>
            <person name="Castanera R."/>
            <person name="Culley D."/>
            <person name="Daum C."/>
            <person name="Ezra D."/>
            <person name="Gonzalez J."/>
            <person name="Henrissat B."/>
            <person name="Kuo A."/>
            <person name="Liang C."/>
            <person name="Lipzen A."/>
            <person name="Lutzoni F."/>
            <person name="Magnuson J."/>
            <person name="Mondo S."/>
            <person name="Nolan M."/>
            <person name="Ohm R."/>
            <person name="Pangilinan J."/>
            <person name="Park H.-J."/>
            <person name="Ramirez L."/>
            <person name="Alfaro M."/>
            <person name="Sun H."/>
            <person name="Tritt A."/>
            <person name="Yoshinaga Y."/>
            <person name="Zwiers L.-H."/>
            <person name="Turgeon B."/>
            <person name="Goodwin S."/>
            <person name="Spatafora J."/>
            <person name="Crous P."/>
            <person name="Grigoriev I."/>
        </authorList>
    </citation>
    <scope>NUCLEOTIDE SEQUENCE</scope>
    <source>
        <strain evidence="1 3">CBS 304.34</strain>
    </source>
</reference>
<proteinExistence type="predicted"/>
<reference evidence="3" key="3">
    <citation type="submission" date="2025-04" db="UniProtKB">
        <authorList>
            <consortium name="RefSeq"/>
        </authorList>
    </citation>
    <scope>IDENTIFICATION</scope>
    <source>
        <strain evidence="3">CBS 304.34</strain>
    </source>
</reference>
<name>A0A6A6YTB3_9PEZI</name>
<protein>
    <submittedName>
        <fullName evidence="1 3">Uncharacterized protein</fullName>
    </submittedName>
</protein>
<organism evidence="1">
    <name type="scientific">Mytilinidion resinicola</name>
    <dbReference type="NCBI Taxonomy" id="574789"/>
    <lineage>
        <taxon>Eukaryota</taxon>
        <taxon>Fungi</taxon>
        <taxon>Dikarya</taxon>
        <taxon>Ascomycota</taxon>
        <taxon>Pezizomycotina</taxon>
        <taxon>Dothideomycetes</taxon>
        <taxon>Pleosporomycetidae</taxon>
        <taxon>Mytilinidiales</taxon>
        <taxon>Mytilinidiaceae</taxon>
        <taxon>Mytilinidion</taxon>
    </lineage>
</organism>
<evidence type="ECO:0000313" key="3">
    <source>
        <dbReference type="RefSeq" id="XP_033579126.1"/>
    </source>
</evidence>
<dbReference type="GeneID" id="54454697"/>